<dbReference type="SMART" id="SM00490">
    <property type="entry name" value="HELICc"/>
    <property type="match status" value="1"/>
</dbReference>
<name>A0A2V3IZ19_9FLOR</name>
<feature type="domain" description="Helicase C-terminal" evidence="2">
    <location>
        <begin position="380"/>
        <end position="536"/>
    </location>
</feature>
<dbReference type="GO" id="GO:0016787">
    <property type="term" value="F:hydrolase activity"/>
    <property type="evidence" value="ECO:0007669"/>
    <property type="project" value="InterPro"/>
</dbReference>
<dbReference type="STRING" id="448386.A0A2V3IZ19"/>
<reference evidence="3 4" key="1">
    <citation type="journal article" date="2018" name="Mol. Biol. Evol.">
        <title>Analysis of the draft genome of the red seaweed Gracilariopsis chorda provides insights into genome size evolution in Rhodophyta.</title>
        <authorList>
            <person name="Lee J."/>
            <person name="Yang E.C."/>
            <person name="Graf L."/>
            <person name="Yang J.H."/>
            <person name="Qiu H."/>
            <person name="Zel Zion U."/>
            <person name="Chan C.X."/>
            <person name="Stephens T.G."/>
            <person name="Weber A.P.M."/>
            <person name="Boo G.H."/>
            <person name="Boo S.M."/>
            <person name="Kim K.M."/>
            <person name="Shin Y."/>
            <person name="Jung M."/>
            <person name="Lee S.J."/>
            <person name="Yim H.S."/>
            <person name="Lee J.H."/>
            <person name="Bhattacharya D."/>
            <person name="Yoon H.S."/>
        </authorList>
    </citation>
    <scope>NUCLEOTIDE SEQUENCE [LARGE SCALE GENOMIC DNA]</scope>
    <source>
        <strain evidence="3 4">SKKU-2015</strain>
        <tissue evidence="3">Whole body</tissue>
    </source>
</reference>
<dbReference type="EMBL" id="NBIV01000025">
    <property type="protein sequence ID" value="PXF47371.1"/>
    <property type="molecule type" value="Genomic_DNA"/>
</dbReference>
<dbReference type="OrthoDB" id="6513042at2759"/>
<feature type="domain" description="Helicase ATP-binding" evidence="1">
    <location>
        <begin position="21"/>
        <end position="177"/>
    </location>
</feature>
<dbReference type="SUPFAM" id="SSF52540">
    <property type="entry name" value="P-loop containing nucleoside triphosphate hydrolases"/>
    <property type="match status" value="1"/>
</dbReference>
<dbReference type="Pfam" id="PF00271">
    <property type="entry name" value="Helicase_C"/>
    <property type="match status" value="1"/>
</dbReference>
<dbReference type="SMART" id="SM00487">
    <property type="entry name" value="DEXDc"/>
    <property type="match status" value="1"/>
</dbReference>
<dbReference type="PROSITE" id="PS51194">
    <property type="entry name" value="HELICASE_CTER"/>
    <property type="match status" value="1"/>
</dbReference>
<dbReference type="Pfam" id="PF04851">
    <property type="entry name" value="ResIII"/>
    <property type="match status" value="1"/>
</dbReference>
<evidence type="ECO:0000259" key="2">
    <source>
        <dbReference type="PROSITE" id="PS51194"/>
    </source>
</evidence>
<dbReference type="GO" id="GO:0005524">
    <property type="term" value="F:ATP binding"/>
    <property type="evidence" value="ECO:0007669"/>
    <property type="project" value="InterPro"/>
</dbReference>
<keyword evidence="4" id="KW-1185">Reference proteome</keyword>
<dbReference type="InterPro" id="IPR001650">
    <property type="entry name" value="Helicase_C-like"/>
</dbReference>
<dbReference type="Proteomes" id="UP000247409">
    <property type="component" value="Unassembled WGS sequence"/>
</dbReference>
<dbReference type="InterPro" id="IPR027417">
    <property type="entry name" value="P-loop_NTPase"/>
</dbReference>
<gene>
    <name evidence="3" type="ORF">BWQ96_02851</name>
</gene>
<comment type="caution">
    <text evidence="3">The sequence shown here is derived from an EMBL/GenBank/DDBJ whole genome shotgun (WGS) entry which is preliminary data.</text>
</comment>
<dbReference type="InterPro" id="IPR006935">
    <property type="entry name" value="Helicase/UvrB_N"/>
</dbReference>
<dbReference type="Gene3D" id="3.40.50.300">
    <property type="entry name" value="P-loop containing nucleotide triphosphate hydrolases"/>
    <property type="match status" value="2"/>
</dbReference>
<dbReference type="InterPro" id="IPR051363">
    <property type="entry name" value="RLR_Helicase"/>
</dbReference>
<dbReference type="AlphaFoldDB" id="A0A2V3IZ19"/>
<dbReference type="InterPro" id="IPR014001">
    <property type="entry name" value="Helicase_ATP-bd"/>
</dbReference>
<sequence length="539" mass="60409">MPSSQAPPAARLRPRPYQQRIIDQAVLKNTLVVLPTGAGKTLIATEVIRTLSPPALFIVPTVLLVKQQSEAIAAHTNYKVAQLHGGKSLPHSWHVVVATPACFHATQSAYPSLAWARFRSVVFDEVHHALKKHPYRTLALSLKRCKSAHPRVVGLTASFTYALAQQRATNVLKTLCNEFQFSAVQTAPAHELKSGGYHASSAGSTPSNVQPLARTVPANVLPPQQRQPHLMLHTFLDRCEAKQATQTAQQIFQVVLSMESVVHARDRSLDSQLRHVRNVRKWSGNTFKRATAHNQQIMRTLLTQLCHWYEALRLLIVTWEEDEFAAVWFLKMMKCNLNDAIQVWPEHCARHVRSFWYRVNTLQFDRLVCLKQVLLQQDAQRRADGVAFRGIIFVQQRVYTHMIEHYIESDQQLQAVLRCGCVYASSTSATPLLSVSKSKAAERIEAFRTGAINLLIATSVAEEGMDIPAANCVIRFDTVQSTVSFVQGRGRARLEGSAFVVMKESAAKSSARFAQVESEHMKLLEEVCERTNRRSIKSG</sequence>
<accession>A0A2V3IZ19</accession>
<dbReference type="PROSITE" id="PS51192">
    <property type="entry name" value="HELICASE_ATP_BIND_1"/>
    <property type="match status" value="1"/>
</dbReference>
<evidence type="ECO:0000313" key="4">
    <source>
        <dbReference type="Proteomes" id="UP000247409"/>
    </source>
</evidence>
<dbReference type="GO" id="GO:0005737">
    <property type="term" value="C:cytoplasm"/>
    <property type="evidence" value="ECO:0007669"/>
    <property type="project" value="TreeGrafter"/>
</dbReference>
<dbReference type="PANTHER" id="PTHR14074:SF16">
    <property type="entry name" value="ANTIVIRAL INNATE IMMUNE RESPONSE RECEPTOR RIG-I"/>
    <property type="match status" value="1"/>
</dbReference>
<evidence type="ECO:0000313" key="3">
    <source>
        <dbReference type="EMBL" id="PXF47371.1"/>
    </source>
</evidence>
<dbReference type="PANTHER" id="PTHR14074">
    <property type="entry name" value="HELICASE WITH DEATH DOMAIN-RELATED"/>
    <property type="match status" value="1"/>
</dbReference>
<organism evidence="3 4">
    <name type="scientific">Gracilariopsis chorda</name>
    <dbReference type="NCBI Taxonomy" id="448386"/>
    <lineage>
        <taxon>Eukaryota</taxon>
        <taxon>Rhodophyta</taxon>
        <taxon>Florideophyceae</taxon>
        <taxon>Rhodymeniophycidae</taxon>
        <taxon>Gracilariales</taxon>
        <taxon>Gracilariaceae</taxon>
        <taxon>Gracilariopsis</taxon>
    </lineage>
</organism>
<proteinExistence type="predicted"/>
<dbReference type="GO" id="GO:0003677">
    <property type="term" value="F:DNA binding"/>
    <property type="evidence" value="ECO:0007669"/>
    <property type="project" value="InterPro"/>
</dbReference>
<protein>
    <submittedName>
        <fullName evidence="3">Endoribonuclease Dicer-like</fullName>
    </submittedName>
</protein>
<evidence type="ECO:0000259" key="1">
    <source>
        <dbReference type="PROSITE" id="PS51192"/>
    </source>
</evidence>